<evidence type="ECO:0000256" key="6">
    <source>
        <dbReference type="SAM" id="SignalP"/>
    </source>
</evidence>
<keyword evidence="1 6" id="KW-0732">Signal</keyword>
<dbReference type="EMBL" id="JAERUA010000024">
    <property type="protein sequence ID" value="KAI1882945.1"/>
    <property type="molecule type" value="Genomic_DNA"/>
</dbReference>
<dbReference type="PROSITE" id="PS50835">
    <property type="entry name" value="IG_LIKE"/>
    <property type="match status" value="1"/>
</dbReference>
<dbReference type="InterPro" id="IPR036179">
    <property type="entry name" value="Ig-like_dom_sf"/>
</dbReference>
<name>A0A8T3CJP1_9TELE</name>
<organism evidence="8 9">
    <name type="scientific">Albula goreensis</name>
    <dbReference type="NCBI Taxonomy" id="1534307"/>
    <lineage>
        <taxon>Eukaryota</taxon>
        <taxon>Metazoa</taxon>
        <taxon>Chordata</taxon>
        <taxon>Craniata</taxon>
        <taxon>Vertebrata</taxon>
        <taxon>Euteleostomi</taxon>
        <taxon>Actinopterygii</taxon>
        <taxon>Neopterygii</taxon>
        <taxon>Teleostei</taxon>
        <taxon>Albuliformes</taxon>
        <taxon>Albulidae</taxon>
        <taxon>Albula</taxon>
    </lineage>
</organism>
<dbReference type="InterPro" id="IPR013106">
    <property type="entry name" value="Ig_V-set"/>
</dbReference>
<protein>
    <recommendedName>
        <fullName evidence="7">Ig-like domain-containing protein</fullName>
    </recommendedName>
</protein>
<keyword evidence="3" id="KW-0675">Receptor</keyword>
<evidence type="ECO:0000256" key="5">
    <source>
        <dbReference type="ARBA" id="ARBA00043266"/>
    </source>
</evidence>
<dbReference type="Pfam" id="PF07686">
    <property type="entry name" value="V-set"/>
    <property type="match status" value="1"/>
</dbReference>
<feature type="domain" description="Ig-like" evidence="7">
    <location>
        <begin position="24"/>
        <end position="118"/>
    </location>
</feature>
<feature type="signal peptide" evidence="6">
    <location>
        <begin position="1"/>
        <end position="17"/>
    </location>
</feature>
<dbReference type="Gene3D" id="2.60.40.10">
    <property type="entry name" value="Immunoglobulins"/>
    <property type="match status" value="1"/>
</dbReference>
<accession>A0A8T3CJP1</accession>
<evidence type="ECO:0000256" key="2">
    <source>
        <dbReference type="ARBA" id="ARBA00023130"/>
    </source>
</evidence>
<comment type="caution">
    <text evidence="8">The sequence shown here is derived from an EMBL/GenBank/DDBJ whole genome shotgun (WGS) entry which is preliminary data.</text>
</comment>
<keyword evidence="2" id="KW-1064">Adaptive immunity</keyword>
<proteinExistence type="predicted"/>
<evidence type="ECO:0000256" key="3">
    <source>
        <dbReference type="ARBA" id="ARBA00023170"/>
    </source>
</evidence>
<evidence type="ECO:0000256" key="1">
    <source>
        <dbReference type="ARBA" id="ARBA00022729"/>
    </source>
</evidence>
<keyword evidence="4" id="KW-0393">Immunoglobulin domain</keyword>
<evidence type="ECO:0000256" key="4">
    <source>
        <dbReference type="ARBA" id="ARBA00023319"/>
    </source>
</evidence>
<dbReference type="PANTHER" id="PTHR19367:SF18">
    <property type="entry name" value="T CELL RECEPTOR ALPHA VARIABLE 16"/>
    <property type="match status" value="1"/>
</dbReference>
<dbReference type="Proteomes" id="UP000829720">
    <property type="component" value="Unassembled WGS sequence"/>
</dbReference>
<dbReference type="InterPro" id="IPR051287">
    <property type="entry name" value="TCR_variable_region"/>
</dbReference>
<keyword evidence="9" id="KW-1185">Reference proteome</keyword>
<keyword evidence="5" id="KW-1279">T cell receptor</keyword>
<evidence type="ECO:0000259" key="7">
    <source>
        <dbReference type="PROSITE" id="PS50835"/>
    </source>
</evidence>
<evidence type="ECO:0000313" key="8">
    <source>
        <dbReference type="EMBL" id="KAI1882945.1"/>
    </source>
</evidence>
<dbReference type="GO" id="GO:0042101">
    <property type="term" value="C:T cell receptor complex"/>
    <property type="evidence" value="ECO:0007669"/>
    <property type="project" value="UniProtKB-KW"/>
</dbReference>
<dbReference type="AlphaFoldDB" id="A0A8T3CJP1"/>
<dbReference type="SMART" id="SM00406">
    <property type="entry name" value="IGv"/>
    <property type="match status" value="1"/>
</dbReference>
<dbReference type="InterPro" id="IPR007110">
    <property type="entry name" value="Ig-like_dom"/>
</dbReference>
<keyword evidence="5" id="KW-0391">Immunity</keyword>
<gene>
    <name evidence="8" type="ORF">AGOR_G00240110</name>
</gene>
<evidence type="ECO:0000313" key="9">
    <source>
        <dbReference type="Proteomes" id="UP000829720"/>
    </source>
</evidence>
<dbReference type="PANTHER" id="PTHR19367">
    <property type="entry name" value="T-CELL RECEPTOR ALPHA CHAIN V REGION"/>
    <property type="match status" value="1"/>
</dbReference>
<dbReference type="InterPro" id="IPR013783">
    <property type="entry name" value="Ig-like_fold"/>
</dbReference>
<feature type="chain" id="PRO_5035901771" description="Ig-like domain-containing protein" evidence="6">
    <location>
        <begin position="18"/>
        <end position="118"/>
    </location>
</feature>
<dbReference type="SUPFAM" id="SSF48726">
    <property type="entry name" value="Immunoglobulin"/>
    <property type="match status" value="1"/>
</dbReference>
<dbReference type="GO" id="GO:0002250">
    <property type="term" value="P:adaptive immune response"/>
    <property type="evidence" value="ECO:0007669"/>
    <property type="project" value="UniProtKB-KW"/>
</dbReference>
<dbReference type="OrthoDB" id="9803478at2759"/>
<reference evidence="8" key="1">
    <citation type="submission" date="2021-01" db="EMBL/GenBank/DDBJ databases">
        <authorList>
            <person name="Zahm M."/>
            <person name="Roques C."/>
            <person name="Cabau C."/>
            <person name="Klopp C."/>
            <person name="Donnadieu C."/>
            <person name="Jouanno E."/>
            <person name="Lampietro C."/>
            <person name="Louis A."/>
            <person name="Herpin A."/>
            <person name="Echchiki A."/>
            <person name="Berthelot C."/>
            <person name="Parey E."/>
            <person name="Roest-Crollius H."/>
            <person name="Braasch I."/>
            <person name="Postlethwait J."/>
            <person name="Bobe J."/>
            <person name="Montfort J."/>
            <person name="Bouchez O."/>
            <person name="Begum T."/>
            <person name="Mejri S."/>
            <person name="Adams A."/>
            <person name="Chen W.-J."/>
            <person name="Guiguen Y."/>
        </authorList>
    </citation>
    <scope>NUCLEOTIDE SEQUENCE</scope>
    <source>
        <tissue evidence="8">Blood</tissue>
    </source>
</reference>
<sequence>MLLCLFLLFSTVRLGDGAEDSIEPTFNEVPALVGGIVTLSCNYTGRAGYTYYIHWYRQYPGSKPEFLVLVVKEDKKFDRFTAKHEKDTSRAHLELSSAKVTDSALYYCALQPTVTGNP</sequence>